<evidence type="ECO:0000313" key="3">
    <source>
        <dbReference type="Proteomes" id="UP001432322"/>
    </source>
</evidence>
<protein>
    <recommendedName>
        <fullName evidence="1">C2H2-type domain-containing protein</fullName>
    </recommendedName>
</protein>
<dbReference type="AlphaFoldDB" id="A0AAV5V735"/>
<sequence length="330" mass="37463">MMKDELEKREKLLERMQKMKKLLAAEFSLREYEEFMDAEPKGIFSRDAVMNLRDNTEFHPFFFCPHAFRLVSPSTSSILHGKERICNSNSEKSQPSSLDGPLAILTPCTDEQKKLTGDVFEQLTQLRDLYLPCNMSRLIVETADAIRRCRVDFDQFNHPSPVSCLLCGCSIGSAKSLVRHITWHEHINKMREVNASVDANAFHFWKNAMIAAGEAGYGKRAVKTSKTLPLIGKFTLLRFEDGQVLPIDGIDPFSVLDPLDFESTKAPESVSKRAWKLNNLFLASEKNVLSRITRVLFDNEIRTCNFCNNKLISIPVLIMHIVGAQHIANV</sequence>
<feature type="non-terminal residue" evidence="2">
    <location>
        <position position="330"/>
    </location>
</feature>
<dbReference type="PANTHER" id="PTHR36936">
    <property type="entry name" value="PROTEIN CBG25168"/>
    <property type="match status" value="1"/>
</dbReference>
<evidence type="ECO:0000313" key="2">
    <source>
        <dbReference type="EMBL" id="GMT15451.1"/>
    </source>
</evidence>
<feature type="domain" description="C2H2-type" evidence="1">
    <location>
        <begin position="164"/>
        <end position="186"/>
    </location>
</feature>
<gene>
    <name evidence="2" type="ORF">PFISCL1PPCAC_6748</name>
</gene>
<comment type="caution">
    <text evidence="2">The sequence shown here is derived from an EMBL/GenBank/DDBJ whole genome shotgun (WGS) entry which is preliminary data.</text>
</comment>
<keyword evidence="3" id="KW-1185">Reference proteome</keyword>
<name>A0AAV5V735_9BILA</name>
<organism evidence="2 3">
    <name type="scientific">Pristionchus fissidentatus</name>
    <dbReference type="NCBI Taxonomy" id="1538716"/>
    <lineage>
        <taxon>Eukaryota</taxon>
        <taxon>Metazoa</taxon>
        <taxon>Ecdysozoa</taxon>
        <taxon>Nematoda</taxon>
        <taxon>Chromadorea</taxon>
        <taxon>Rhabditida</taxon>
        <taxon>Rhabditina</taxon>
        <taxon>Diplogasteromorpha</taxon>
        <taxon>Diplogasteroidea</taxon>
        <taxon>Neodiplogasteridae</taxon>
        <taxon>Pristionchus</taxon>
    </lineage>
</organism>
<dbReference type="Proteomes" id="UP001432322">
    <property type="component" value="Unassembled WGS sequence"/>
</dbReference>
<accession>A0AAV5V735</accession>
<dbReference type="PROSITE" id="PS00028">
    <property type="entry name" value="ZINC_FINGER_C2H2_1"/>
    <property type="match status" value="1"/>
</dbReference>
<proteinExistence type="predicted"/>
<dbReference type="InterPro" id="IPR013087">
    <property type="entry name" value="Znf_C2H2_type"/>
</dbReference>
<dbReference type="PANTHER" id="PTHR36936:SF3">
    <property type="entry name" value="PROTEIN CBG26223"/>
    <property type="match status" value="1"/>
</dbReference>
<dbReference type="EMBL" id="BTSY01000002">
    <property type="protein sequence ID" value="GMT15451.1"/>
    <property type="molecule type" value="Genomic_DNA"/>
</dbReference>
<evidence type="ECO:0000259" key="1">
    <source>
        <dbReference type="PROSITE" id="PS00028"/>
    </source>
</evidence>
<reference evidence="2" key="1">
    <citation type="submission" date="2023-10" db="EMBL/GenBank/DDBJ databases">
        <title>Genome assembly of Pristionchus species.</title>
        <authorList>
            <person name="Yoshida K."/>
            <person name="Sommer R.J."/>
        </authorList>
    </citation>
    <scope>NUCLEOTIDE SEQUENCE</scope>
    <source>
        <strain evidence="2">RS5133</strain>
    </source>
</reference>